<organism evidence="5">
    <name type="scientific">freshwater metagenome</name>
    <dbReference type="NCBI Taxonomy" id="449393"/>
    <lineage>
        <taxon>unclassified sequences</taxon>
        <taxon>metagenomes</taxon>
        <taxon>ecological metagenomes</taxon>
    </lineage>
</organism>
<dbReference type="InterPro" id="IPR029061">
    <property type="entry name" value="THDP-binding"/>
</dbReference>
<evidence type="ECO:0000256" key="2">
    <source>
        <dbReference type="ARBA" id="ARBA00023002"/>
    </source>
</evidence>
<comment type="cofactor">
    <cofactor evidence="1">
        <name>thiamine diphosphate</name>
        <dbReference type="ChEBI" id="CHEBI:58937"/>
    </cofactor>
</comment>
<dbReference type="Gene3D" id="3.40.50.920">
    <property type="match status" value="1"/>
</dbReference>
<dbReference type="EMBL" id="CAEZTT010000027">
    <property type="protein sequence ID" value="CAB4572539.1"/>
    <property type="molecule type" value="Genomic_DNA"/>
</dbReference>
<dbReference type="SUPFAM" id="SSF52922">
    <property type="entry name" value="TK C-terminal domain-like"/>
    <property type="match status" value="1"/>
</dbReference>
<dbReference type="SMART" id="SM00861">
    <property type="entry name" value="Transket_pyr"/>
    <property type="match status" value="1"/>
</dbReference>
<dbReference type="InterPro" id="IPR009014">
    <property type="entry name" value="Transketo_C/PFOR_II"/>
</dbReference>
<evidence type="ECO:0000256" key="1">
    <source>
        <dbReference type="ARBA" id="ARBA00001964"/>
    </source>
</evidence>
<gene>
    <name evidence="5" type="ORF">UFOPK1726_00369</name>
</gene>
<evidence type="ECO:0000256" key="3">
    <source>
        <dbReference type="ARBA" id="ARBA00023052"/>
    </source>
</evidence>
<dbReference type="Pfam" id="PF02779">
    <property type="entry name" value="Transket_pyr"/>
    <property type="match status" value="1"/>
</dbReference>
<evidence type="ECO:0000259" key="4">
    <source>
        <dbReference type="SMART" id="SM00861"/>
    </source>
</evidence>
<dbReference type="FunFam" id="3.40.50.920:FF:000001">
    <property type="entry name" value="Pyruvate dehydrogenase E1 beta subunit"/>
    <property type="match status" value="1"/>
</dbReference>
<dbReference type="InterPro" id="IPR005475">
    <property type="entry name" value="Transketolase-like_Pyr-bd"/>
</dbReference>
<dbReference type="Gene3D" id="3.40.50.970">
    <property type="match status" value="1"/>
</dbReference>
<accession>A0A6J6EB81</accession>
<name>A0A6J6EB81_9ZZZZ</name>
<keyword evidence="3" id="KW-0786">Thiamine pyrophosphate</keyword>
<evidence type="ECO:0000313" key="5">
    <source>
        <dbReference type="EMBL" id="CAB4572539.1"/>
    </source>
</evidence>
<sequence>MYGMRPVVDLNFMDFSLGAMDEIINQAAHIRYMFNGSVPLIIRATTGIAMGGAHHNNSFESFFAHTPGLSVAVPGTPYDVKGLLKTALRADDPVIFMMHKKLTGARGPMGGPDDLVPFGKARIAREGSDATLVTYGYTLVPATKAAEILAAEGKQVEIIDLRTLFPMDMDAVIDAVKRTGRMVVVDEAPLFASITAEIAATASEAAFDSLKGPIVRVGAQRAPLSADPGMVEATIPSVDDMVAALRKVLSY</sequence>
<proteinExistence type="predicted"/>
<dbReference type="SUPFAM" id="SSF52518">
    <property type="entry name" value="Thiamin diphosphate-binding fold (THDP-binding)"/>
    <property type="match status" value="1"/>
</dbReference>
<dbReference type="PANTHER" id="PTHR43257:SF2">
    <property type="entry name" value="PYRUVATE DEHYDROGENASE E1 COMPONENT SUBUNIT BETA"/>
    <property type="match status" value="1"/>
</dbReference>
<feature type="domain" description="Transketolase-like pyrimidine-binding" evidence="4">
    <location>
        <begin position="1"/>
        <end position="105"/>
    </location>
</feature>
<dbReference type="AlphaFoldDB" id="A0A6J6EB81"/>
<dbReference type="InterPro" id="IPR033248">
    <property type="entry name" value="Transketolase_C"/>
</dbReference>
<keyword evidence="2" id="KW-0560">Oxidoreductase</keyword>
<dbReference type="GO" id="GO:0016491">
    <property type="term" value="F:oxidoreductase activity"/>
    <property type="evidence" value="ECO:0007669"/>
    <property type="project" value="UniProtKB-KW"/>
</dbReference>
<reference evidence="5" key="1">
    <citation type="submission" date="2020-05" db="EMBL/GenBank/DDBJ databases">
        <authorList>
            <person name="Chiriac C."/>
            <person name="Salcher M."/>
            <person name="Ghai R."/>
            <person name="Kavagutti S V."/>
        </authorList>
    </citation>
    <scope>NUCLEOTIDE SEQUENCE</scope>
</reference>
<protein>
    <submittedName>
        <fullName evidence="5">Unannotated protein</fullName>
    </submittedName>
</protein>
<dbReference type="Pfam" id="PF02780">
    <property type="entry name" value="Transketolase_C"/>
    <property type="match status" value="1"/>
</dbReference>
<dbReference type="PANTHER" id="PTHR43257">
    <property type="entry name" value="PYRUVATE DEHYDROGENASE E1 COMPONENT BETA SUBUNIT"/>
    <property type="match status" value="1"/>
</dbReference>